<evidence type="ECO:0000256" key="12">
    <source>
        <dbReference type="PROSITE-ProRule" id="PRU00043"/>
    </source>
</evidence>
<keyword evidence="7 12" id="KW-0106">Calcium</keyword>
<sequence>HKHCRSAKNHSHIGIFPQPEQRLYGYILLKDSLHYSIPEEMRKDSVIANIAKDLGLDIKQLSLRNFHVVSRMSEKYFYVKLQNGNLYIKDRIDRETLCETESPCLLTLDAVVDVPLNVFAVTIEIQDINDNSPLYFIDTINLAIVESTSQGTQFILQNAEDPDIGINSVQTYKLSDNQHFTLSEKTSTDGSKLPVLVLEKPLDRETQNIHELILTAMDGGNPVRTGTAVITITIIDANDNFPTFTQEVYKVSVSENTPINSTILHVTATDQDEGSNAQITYSFRKTSKNALSADIFRINATNGEIKINKKLDFEIIRNYEISVQAMDGGGLVAHSKILVEVLDENDNAPEIYVTSITSFLPEDTLSGTQIALIEVYDQDSQENGEVDCQIIGSSPFQLIMSSSNYYKIITTNSMDREKEPYYNITILATDRGSTPFSTTKTIGFSISDVNDNSPEFSKPTYVAYVPENNLPGASIFSIRAYDLDTGDNAKIIYSISSRDTDEIPVSSYLSINIETGVLYAQRSFDYEQHKAFQVQVTAKDNGSPSLTPLVGDSASFEMVPLASEEGLLITKVVAVDADSGHNAWLSYHFIHGSEPSPFSISQHTGEIRTTRVFNQKDVLKYKVMVLVKDNGAPSMSATVTFSLIVADSFQQVVPKFINHYSVEDSSNNLQMYLVIALALISFLFILSVIIIIASKCRGSKPSPSFGSLSTNLYPQVDPRMLSQYNSGTLPLPYSYNVCVALDSSENDFSYIKPKQDVPIDNLIDADDSGLGNENLKDTLSPSLVKVSKKL</sequence>
<evidence type="ECO:0000256" key="11">
    <source>
        <dbReference type="ARBA" id="ARBA00023180"/>
    </source>
</evidence>
<dbReference type="Gene3D" id="2.60.40.60">
    <property type="entry name" value="Cadherins"/>
    <property type="match status" value="6"/>
</dbReference>
<comment type="function">
    <text evidence="1">Potential calcium-dependent cell-adhesion protein. May be involved in the establishment and maintenance of specific neuronal connections in the brain.</text>
</comment>
<dbReference type="PANTHER" id="PTHR24028:SF73">
    <property type="entry name" value="PROTOCADHERIN GAMMA-B3-RELATED"/>
    <property type="match status" value="1"/>
</dbReference>
<dbReference type="PROSITE" id="PS50268">
    <property type="entry name" value="CADHERIN_2"/>
    <property type="match status" value="6"/>
</dbReference>
<evidence type="ECO:0000256" key="4">
    <source>
        <dbReference type="ARBA" id="ARBA00022692"/>
    </source>
</evidence>
<keyword evidence="6" id="KW-0677">Repeat</keyword>
<dbReference type="GO" id="GO:0005509">
    <property type="term" value="F:calcium ion binding"/>
    <property type="evidence" value="ECO:0007669"/>
    <property type="project" value="UniProtKB-UniRule"/>
</dbReference>
<evidence type="ECO:0000256" key="8">
    <source>
        <dbReference type="ARBA" id="ARBA00022889"/>
    </source>
</evidence>
<keyword evidence="10 13" id="KW-0472">Membrane</keyword>
<evidence type="ECO:0000256" key="9">
    <source>
        <dbReference type="ARBA" id="ARBA00022989"/>
    </source>
</evidence>
<dbReference type="InterPro" id="IPR015919">
    <property type="entry name" value="Cadherin-like_sf"/>
</dbReference>
<feature type="domain" description="Cadherin" evidence="14">
    <location>
        <begin position="457"/>
        <end position="597"/>
    </location>
</feature>
<dbReference type="FunFam" id="2.60.40.60:FF:000001">
    <property type="entry name" value="Protocadherin alpha 2"/>
    <property type="match status" value="1"/>
</dbReference>
<dbReference type="Ensembl" id="ENSLLET00000012763.1">
    <property type="protein sequence ID" value="ENSLLEP00000012278.1"/>
    <property type="gene ID" value="ENSLLEG00000007765.1"/>
</dbReference>
<dbReference type="InterPro" id="IPR002126">
    <property type="entry name" value="Cadherin-like_dom"/>
</dbReference>
<dbReference type="AlphaFoldDB" id="A0A8C5MF77"/>
<dbReference type="Pfam" id="PF16492">
    <property type="entry name" value="Cadherin_C_2"/>
    <property type="match status" value="1"/>
</dbReference>
<accession>A0A8C5MF77</accession>
<reference evidence="15" key="2">
    <citation type="submission" date="2025-09" db="UniProtKB">
        <authorList>
            <consortium name="Ensembl"/>
        </authorList>
    </citation>
    <scope>IDENTIFICATION</scope>
</reference>
<evidence type="ECO:0000259" key="14">
    <source>
        <dbReference type="PROSITE" id="PS50268"/>
    </source>
</evidence>
<dbReference type="GO" id="GO:0007156">
    <property type="term" value="P:homophilic cell adhesion via plasma membrane adhesion molecules"/>
    <property type="evidence" value="ECO:0007669"/>
    <property type="project" value="InterPro"/>
</dbReference>
<dbReference type="CDD" id="cd11304">
    <property type="entry name" value="Cadherin_repeat"/>
    <property type="match status" value="6"/>
</dbReference>
<dbReference type="PROSITE" id="PS00232">
    <property type="entry name" value="CADHERIN_1"/>
    <property type="match status" value="1"/>
</dbReference>
<dbReference type="Pfam" id="PF08266">
    <property type="entry name" value="Cadherin_2"/>
    <property type="match status" value="1"/>
</dbReference>
<dbReference type="SMART" id="SM00112">
    <property type="entry name" value="CA"/>
    <property type="match status" value="6"/>
</dbReference>
<comment type="subcellular location">
    <subcellularLocation>
        <location evidence="2">Cell membrane</location>
        <topology evidence="2">Single-pass type I membrane protein</topology>
    </subcellularLocation>
</comment>
<dbReference type="GeneTree" id="ENSGT00940000156683"/>
<dbReference type="Pfam" id="PF00028">
    <property type="entry name" value="Cadherin"/>
    <property type="match status" value="5"/>
</dbReference>
<dbReference type="PRINTS" id="PR00205">
    <property type="entry name" value="CADHERIN"/>
</dbReference>
<protein>
    <recommendedName>
        <fullName evidence="14">Cadherin domain-containing protein</fullName>
    </recommendedName>
</protein>
<evidence type="ECO:0000256" key="2">
    <source>
        <dbReference type="ARBA" id="ARBA00004251"/>
    </source>
</evidence>
<dbReference type="SUPFAM" id="SSF49313">
    <property type="entry name" value="Cadherin-like"/>
    <property type="match status" value="6"/>
</dbReference>
<keyword evidence="9 13" id="KW-1133">Transmembrane helix</keyword>
<evidence type="ECO:0000256" key="13">
    <source>
        <dbReference type="SAM" id="Phobius"/>
    </source>
</evidence>
<name>A0A8C5MF77_9ANUR</name>
<evidence type="ECO:0000313" key="15">
    <source>
        <dbReference type="Ensembl" id="ENSLLEP00000012278.1"/>
    </source>
</evidence>
<dbReference type="FunFam" id="2.60.40.60:FF:000002">
    <property type="entry name" value="Protocadherin alpha 2"/>
    <property type="match status" value="1"/>
</dbReference>
<dbReference type="PANTHER" id="PTHR24028">
    <property type="entry name" value="CADHERIN-87A"/>
    <property type="match status" value="1"/>
</dbReference>
<dbReference type="InterPro" id="IPR032455">
    <property type="entry name" value="Cadherin_C"/>
</dbReference>
<keyword evidence="4 13" id="KW-0812">Transmembrane</keyword>
<evidence type="ECO:0000256" key="10">
    <source>
        <dbReference type="ARBA" id="ARBA00023136"/>
    </source>
</evidence>
<dbReference type="OrthoDB" id="6252479at2759"/>
<feature type="transmembrane region" description="Helical" evidence="13">
    <location>
        <begin position="671"/>
        <end position="693"/>
    </location>
</feature>
<feature type="domain" description="Cadherin" evidence="14">
    <location>
        <begin position="136"/>
        <end position="244"/>
    </location>
</feature>
<evidence type="ECO:0000256" key="1">
    <source>
        <dbReference type="ARBA" id="ARBA00003436"/>
    </source>
</evidence>
<keyword evidence="16" id="KW-1185">Reference proteome</keyword>
<organism evidence="15 16">
    <name type="scientific">Leptobrachium leishanense</name>
    <name type="common">Leishan spiny toad</name>
    <dbReference type="NCBI Taxonomy" id="445787"/>
    <lineage>
        <taxon>Eukaryota</taxon>
        <taxon>Metazoa</taxon>
        <taxon>Chordata</taxon>
        <taxon>Craniata</taxon>
        <taxon>Vertebrata</taxon>
        <taxon>Euteleostomi</taxon>
        <taxon>Amphibia</taxon>
        <taxon>Batrachia</taxon>
        <taxon>Anura</taxon>
        <taxon>Pelobatoidea</taxon>
        <taxon>Megophryidae</taxon>
        <taxon>Leptobrachium</taxon>
    </lineage>
</organism>
<keyword evidence="8" id="KW-0130">Cell adhesion</keyword>
<feature type="domain" description="Cadherin" evidence="14">
    <location>
        <begin position="29"/>
        <end position="135"/>
    </location>
</feature>
<keyword evidence="11" id="KW-0325">Glycoprotein</keyword>
<dbReference type="FunFam" id="2.60.40.60:FF:000006">
    <property type="entry name" value="Protocadherin alpha 2"/>
    <property type="match status" value="1"/>
</dbReference>
<dbReference type="InterPro" id="IPR050174">
    <property type="entry name" value="Protocadherin/Cadherin-CA"/>
</dbReference>
<keyword evidence="3" id="KW-1003">Cell membrane</keyword>
<proteinExistence type="predicted"/>
<dbReference type="FunFam" id="2.60.40.60:FF:000004">
    <property type="entry name" value="Protocadherin 1 gamma 2"/>
    <property type="match status" value="1"/>
</dbReference>
<keyword evidence="5" id="KW-0732">Signal</keyword>
<feature type="domain" description="Cadherin" evidence="14">
    <location>
        <begin position="245"/>
        <end position="351"/>
    </location>
</feature>
<dbReference type="InterPro" id="IPR013164">
    <property type="entry name" value="Cadherin_N"/>
</dbReference>
<evidence type="ECO:0000313" key="16">
    <source>
        <dbReference type="Proteomes" id="UP000694569"/>
    </source>
</evidence>
<dbReference type="GO" id="GO:0005886">
    <property type="term" value="C:plasma membrane"/>
    <property type="evidence" value="ECO:0007669"/>
    <property type="project" value="UniProtKB-SubCell"/>
</dbReference>
<feature type="domain" description="Cadherin" evidence="14">
    <location>
        <begin position="352"/>
        <end position="456"/>
    </location>
</feature>
<dbReference type="FunFam" id="2.60.40.60:FF:000018">
    <property type="entry name" value="Protocadherin gamma c3"/>
    <property type="match status" value="1"/>
</dbReference>
<dbReference type="InterPro" id="IPR020894">
    <property type="entry name" value="Cadherin_CS"/>
</dbReference>
<dbReference type="Proteomes" id="UP000694569">
    <property type="component" value="Unplaced"/>
</dbReference>
<evidence type="ECO:0000256" key="5">
    <source>
        <dbReference type="ARBA" id="ARBA00022729"/>
    </source>
</evidence>
<evidence type="ECO:0000256" key="6">
    <source>
        <dbReference type="ARBA" id="ARBA00022737"/>
    </source>
</evidence>
<reference evidence="15" key="1">
    <citation type="submission" date="2025-08" db="UniProtKB">
        <authorList>
            <consortium name="Ensembl"/>
        </authorList>
    </citation>
    <scope>IDENTIFICATION</scope>
</reference>
<feature type="domain" description="Cadherin" evidence="14">
    <location>
        <begin position="578"/>
        <end position="656"/>
    </location>
</feature>
<evidence type="ECO:0000256" key="3">
    <source>
        <dbReference type="ARBA" id="ARBA00022475"/>
    </source>
</evidence>
<evidence type="ECO:0000256" key="7">
    <source>
        <dbReference type="ARBA" id="ARBA00022837"/>
    </source>
</evidence>
<dbReference type="FunFam" id="2.60.40.60:FF:000129">
    <property type="entry name" value="protocadherin alpha-C2 isoform X1"/>
    <property type="match status" value="1"/>
</dbReference>